<name>A0A5V0BEU4_SALEN</name>
<comment type="subcellular location">
    <subcellularLocation>
        <location evidence="1">Membrane</location>
        <topology evidence="1">Single-pass membrane protein</topology>
    </subcellularLocation>
</comment>
<protein>
    <submittedName>
        <fullName evidence="3">Uncharacterized protein</fullName>
    </submittedName>
</protein>
<dbReference type="GO" id="GO:0016020">
    <property type="term" value="C:membrane"/>
    <property type="evidence" value="ECO:0007669"/>
    <property type="project" value="UniProtKB-SubCell"/>
</dbReference>
<dbReference type="SUPFAM" id="SSF54523">
    <property type="entry name" value="Pili subunits"/>
    <property type="match status" value="1"/>
</dbReference>
<organism evidence="3">
    <name type="scientific">Salmonella enteritidis</name>
    <dbReference type="NCBI Taxonomy" id="149539"/>
    <lineage>
        <taxon>Bacteria</taxon>
        <taxon>Pseudomonadati</taxon>
        <taxon>Pseudomonadota</taxon>
        <taxon>Gammaproteobacteria</taxon>
        <taxon>Enterobacterales</taxon>
        <taxon>Enterobacteriaceae</taxon>
        <taxon>Salmonella</taxon>
    </lineage>
</organism>
<accession>A0A5V0BEU4</accession>
<sequence length="184" mass="20232">MYKTQRGLSLIEAAMVLALAAIVISGTMYYYQMAKENENRNEVMTTVMNIIATVNKLYIDYGFYKPYTGLSPALIQDAIPNIKLDKHNGYIIQPGGIYINVEPMSQNGGYLYTIELHNVPISQCENYSTMLTAIGGNFKKAWIGPTGQGWYPFNGTPQAIRAQLFGACQGITQGTVTIVAGLIT</sequence>
<dbReference type="PROSITE" id="PS00409">
    <property type="entry name" value="PROKAR_NTER_METHYL"/>
    <property type="match status" value="1"/>
</dbReference>
<feature type="transmembrane region" description="Helical" evidence="2">
    <location>
        <begin position="7"/>
        <end position="31"/>
    </location>
</feature>
<dbReference type="InterPro" id="IPR012902">
    <property type="entry name" value="N_methyl_site"/>
</dbReference>
<comment type="caution">
    <text evidence="3">The sequence shown here is derived from an EMBL/GenBank/DDBJ whole genome shotgun (WGS) entry which is preliminary data.</text>
</comment>
<evidence type="ECO:0000256" key="2">
    <source>
        <dbReference type="SAM" id="Phobius"/>
    </source>
</evidence>
<keyword evidence="2" id="KW-0812">Transmembrane</keyword>
<evidence type="ECO:0000313" key="3">
    <source>
        <dbReference type="EMBL" id="EBS5460975.1"/>
    </source>
</evidence>
<keyword evidence="2" id="KW-1133">Transmembrane helix</keyword>
<dbReference type="AlphaFoldDB" id="A0A5V0BEU4"/>
<dbReference type="InterPro" id="IPR045584">
    <property type="entry name" value="Pilin-like"/>
</dbReference>
<gene>
    <name evidence="3" type="ORF">DUU06_25935</name>
</gene>
<evidence type="ECO:0000256" key="1">
    <source>
        <dbReference type="ARBA" id="ARBA00004167"/>
    </source>
</evidence>
<dbReference type="Gene3D" id="3.30.1690.10">
    <property type="entry name" value="TcpA-like pilin"/>
    <property type="match status" value="1"/>
</dbReference>
<reference evidence="3" key="1">
    <citation type="submission" date="2018-07" db="EMBL/GenBank/DDBJ databases">
        <authorList>
            <person name="Ashton P.M."/>
            <person name="Dallman T."/>
            <person name="Nair S."/>
            <person name="De Pinna E."/>
            <person name="Peters T."/>
            <person name="Grant K."/>
        </authorList>
    </citation>
    <scope>NUCLEOTIDE SEQUENCE</scope>
    <source>
        <strain evidence="3">245081</strain>
    </source>
</reference>
<dbReference type="EMBL" id="AAGVVM010000101">
    <property type="protein sequence ID" value="EBS5460975.1"/>
    <property type="molecule type" value="Genomic_DNA"/>
</dbReference>
<proteinExistence type="predicted"/>
<keyword evidence="2" id="KW-0472">Membrane</keyword>